<dbReference type="GO" id="GO:0003677">
    <property type="term" value="F:DNA binding"/>
    <property type="evidence" value="ECO:0007669"/>
    <property type="project" value="InterPro"/>
</dbReference>
<dbReference type="GO" id="GO:0004803">
    <property type="term" value="F:transposase activity"/>
    <property type="evidence" value="ECO:0007669"/>
    <property type="project" value="InterPro"/>
</dbReference>
<dbReference type="Proteomes" id="UP001148482">
    <property type="component" value="Unassembled WGS sequence"/>
</dbReference>
<gene>
    <name evidence="2" type="ORF">OQ279_15170</name>
</gene>
<dbReference type="PANTHER" id="PTHR34322">
    <property type="entry name" value="TRANSPOSASE, Y1_TNP DOMAIN-CONTAINING"/>
    <property type="match status" value="1"/>
</dbReference>
<accession>A0A9X3CZ96</accession>
<comment type="caution">
    <text evidence="2">The sequence shown here is derived from an EMBL/GenBank/DDBJ whole genome shotgun (WGS) entry which is preliminary data.</text>
</comment>
<dbReference type="PANTHER" id="PTHR34322:SF2">
    <property type="entry name" value="TRANSPOSASE IS200-LIKE DOMAIN-CONTAINING PROTEIN"/>
    <property type="match status" value="1"/>
</dbReference>
<reference evidence="2" key="1">
    <citation type="submission" date="2022-11" db="EMBL/GenBank/DDBJ databases">
        <title>Salinimicrobium profundisediminis sp. nov., isolated from deep-sea sediment of the Mariana Trench.</title>
        <authorList>
            <person name="Fu H."/>
        </authorList>
    </citation>
    <scope>NUCLEOTIDE SEQUENCE</scope>
    <source>
        <strain evidence="2">MT39</strain>
    </source>
</reference>
<feature type="domain" description="Transposase IS200-like" evidence="1">
    <location>
        <begin position="7"/>
        <end position="122"/>
    </location>
</feature>
<dbReference type="GO" id="GO:0006313">
    <property type="term" value="P:DNA transposition"/>
    <property type="evidence" value="ECO:0007669"/>
    <property type="project" value="InterPro"/>
</dbReference>
<evidence type="ECO:0000313" key="2">
    <source>
        <dbReference type="EMBL" id="MCX2839488.1"/>
    </source>
</evidence>
<name>A0A9X3CZ96_9FLAO</name>
<proteinExistence type="predicted"/>
<keyword evidence="3" id="KW-1185">Reference proteome</keyword>
<evidence type="ECO:0000313" key="3">
    <source>
        <dbReference type="Proteomes" id="UP001148482"/>
    </source>
</evidence>
<dbReference type="InterPro" id="IPR002686">
    <property type="entry name" value="Transposase_17"/>
</dbReference>
<dbReference type="EMBL" id="JAPJDA010000028">
    <property type="protein sequence ID" value="MCX2839488.1"/>
    <property type="molecule type" value="Genomic_DNA"/>
</dbReference>
<dbReference type="AlphaFoldDB" id="A0A9X3CZ96"/>
<dbReference type="SUPFAM" id="SSF143422">
    <property type="entry name" value="Transposase IS200-like"/>
    <property type="match status" value="1"/>
</dbReference>
<dbReference type="SMART" id="SM01321">
    <property type="entry name" value="Y1_Tnp"/>
    <property type="match status" value="1"/>
</dbReference>
<protein>
    <recommendedName>
        <fullName evidence="1">Transposase IS200-like domain-containing protein</fullName>
    </recommendedName>
</protein>
<dbReference type="InterPro" id="IPR036515">
    <property type="entry name" value="Transposase_17_sf"/>
</dbReference>
<dbReference type="RefSeq" id="WP_266070849.1">
    <property type="nucleotide sequence ID" value="NZ_JAPJDA010000028.1"/>
</dbReference>
<evidence type="ECO:0000259" key="1">
    <source>
        <dbReference type="SMART" id="SM01321"/>
    </source>
</evidence>
<organism evidence="2 3">
    <name type="scientific">Salinimicrobium profundisediminis</name>
    <dbReference type="NCBI Taxonomy" id="2994553"/>
    <lineage>
        <taxon>Bacteria</taxon>
        <taxon>Pseudomonadati</taxon>
        <taxon>Bacteroidota</taxon>
        <taxon>Flavobacteriia</taxon>
        <taxon>Flavobacteriales</taxon>
        <taxon>Flavobacteriaceae</taxon>
        <taxon>Salinimicrobium</taxon>
    </lineage>
</organism>
<sequence>MKLETLEKDSFYHLYNRGINKANIFSNEENKRYFLKQYNKYLAEKVSTFAYCLLQNHFHLVVRIEKEPKDVIQSFSNFFNPYVKSYNKAENRTGSLFEKHFKRIKVDSEDYLRQLIIYVNLNPLIHFNKDFKTYAFSSYKETLAESSKIVKEEEILDLFGGKQNFQEVHDIRRLYLSAQLTFE</sequence>
<dbReference type="Gene3D" id="3.30.70.1290">
    <property type="entry name" value="Transposase IS200-like"/>
    <property type="match status" value="1"/>
</dbReference>